<keyword evidence="6" id="KW-0472">Membrane</keyword>
<feature type="signal peptide" evidence="7">
    <location>
        <begin position="1"/>
        <end position="27"/>
    </location>
</feature>
<keyword evidence="3 7" id="KW-0732">Signal</keyword>
<evidence type="ECO:0000256" key="7">
    <source>
        <dbReference type="SAM" id="SignalP"/>
    </source>
</evidence>
<feature type="chain" id="PRO_5021775947" evidence="7">
    <location>
        <begin position="28"/>
        <end position="398"/>
    </location>
</feature>
<evidence type="ECO:0000256" key="2">
    <source>
        <dbReference type="ARBA" id="ARBA00022525"/>
    </source>
</evidence>
<dbReference type="RefSeq" id="WP_146352568.1">
    <property type="nucleotide sequence ID" value="NZ_VOBR01000008.1"/>
</dbReference>
<feature type="compositionally biased region" description="Low complexity" evidence="5">
    <location>
        <begin position="325"/>
        <end position="350"/>
    </location>
</feature>
<dbReference type="Gene3D" id="1.10.150.480">
    <property type="match status" value="1"/>
</dbReference>
<dbReference type="OrthoDB" id="2676146at2"/>
<evidence type="ECO:0000259" key="8">
    <source>
        <dbReference type="PROSITE" id="PS50847"/>
    </source>
</evidence>
<gene>
    <name evidence="9" type="ORF">FKR81_15195</name>
</gene>
<dbReference type="InterPro" id="IPR019931">
    <property type="entry name" value="LPXTG_anchor"/>
</dbReference>
<keyword evidence="4" id="KW-0572">Peptidoglycan-anchor</keyword>
<evidence type="ECO:0000256" key="5">
    <source>
        <dbReference type="SAM" id="MobiDB-lite"/>
    </source>
</evidence>
<dbReference type="Pfam" id="PF08341">
    <property type="entry name" value="TED"/>
    <property type="match status" value="1"/>
</dbReference>
<sequence length="398" mass="41796">MASRLRIGAALLGASVALTLSALPATAEVVVKPDNSASQDGLDVYLQGMNGKLDTSLIGLQVIDGEKVKVQAYCVELPTPLKNSLGLKEVPWDQHPNTDSLFRKNPDRNREKINWILHNSYPEKKPKDIIKGLDLDQKEAIAGTQAAVWHFSDGAKLDADRTGNDDVVKLYEYLTGKDNVGLDVQPEPTLKVDPTFKEGKAGEKIGPFTVSTTADQVKVKGKLPKGVTITDKDGKPLEQVNDAELKGAAAPGDKVTEFFVNVPQDAAAGEAKFALEVNATLEKGRLFVQSEPGNDKKTQSLIVAAPSKVTVDADAAAKWVAAPVVTQPSTPSSTPSTTPTTPTTTTTTKPAPAPGGGGNDDDLASTGASIFVPLGIGLGLLGAGAGALFFLRRKKASA</sequence>
<feature type="region of interest" description="Disordered" evidence="5">
    <location>
        <begin position="325"/>
        <end position="362"/>
    </location>
</feature>
<dbReference type="InterPro" id="IPR023849">
    <property type="entry name" value="TQXA_dom"/>
</dbReference>
<accession>A0A563EVC5</accession>
<name>A0A563EVC5_9PSEU</name>
<keyword evidence="6" id="KW-0812">Transmembrane</keyword>
<dbReference type="NCBIfam" id="TIGR01167">
    <property type="entry name" value="LPXTG_anchor"/>
    <property type="match status" value="1"/>
</dbReference>
<dbReference type="Proteomes" id="UP000316639">
    <property type="component" value="Unassembled WGS sequence"/>
</dbReference>
<evidence type="ECO:0000256" key="4">
    <source>
        <dbReference type="ARBA" id="ARBA00023088"/>
    </source>
</evidence>
<keyword evidence="6" id="KW-1133">Transmembrane helix</keyword>
<evidence type="ECO:0000313" key="9">
    <source>
        <dbReference type="EMBL" id="TWP51650.1"/>
    </source>
</evidence>
<feature type="domain" description="Gram-positive cocci surface proteins LPxTG" evidence="8">
    <location>
        <begin position="363"/>
        <end position="398"/>
    </location>
</feature>
<feature type="transmembrane region" description="Helical" evidence="6">
    <location>
        <begin position="370"/>
        <end position="391"/>
    </location>
</feature>
<dbReference type="AlphaFoldDB" id="A0A563EVC5"/>
<keyword evidence="2" id="KW-0964">Secreted</keyword>
<organism evidence="9 10">
    <name type="scientific">Lentzea tibetensis</name>
    <dbReference type="NCBI Taxonomy" id="2591470"/>
    <lineage>
        <taxon>Bacteria</taxon>
        <taxon>Bacillati</taxon>
        <taxon>Actinomycetota</taxon>
        <taxon>Actinomycetes</taxon>
        <taxon>Pseudonocardiales</taxon>
        <taxon>Pseudonocardiaceae</taxon>
        <taxon>Lentzea</taxon>
    </lineage>
</organism>
<reference evidence="9 10" key="1">
    <citation type="submission" date="2019-07" db="EMBL/GenBank/DDBJ databases">
        <title>Lentzea xizangensis sp. nov., isolated from Qinghai-Tibetan Plateau Soils.</title>
        <authorList>
            <person name="Huang J."/>
        </authorList>
    </citation>
    <scope>NUCLEOTIDE SEQUENCE [LARGE SCALE GENOMIC DNA]</scope>
    <source>
        <strain evidence="9 10">FXJ1.1311</strain>
    </source>
</reference>
<evidence type="ECO:0000256" key="6">
    <source>
        <dbReference type="SAM" id="Phobius"/>
    </source>
</evidence>
<evidence type="ECO:0000313" key="10">
    <source>
        <dbReference type="Proteomes" id="UP000316639"/>
    </source>
</evidence>
<dbReference type="EMBL" id="VOBR01000008">
    <property type="protein sequence ID" value="TWP51650.1"/>
    <property type="molecule type" value="Genomic_DNA"/>
</dbReference>
<evidence type="ECO:0000256" key="1">
    <source>
        <dbReference type="ARBA" id="ARBA00022512"/>
    </source>
</evidence>
<keyword evidence="10" id="KW-1185">Reference proteome</keyword>
<comment type="caution">
    <text evidence="9">The sequence shown here is derived from an EMBL/GenBank/DDBJ whole genome shotgun (WGS) entry which is preliminary data.</text>
</comment>
<dbReference type="InterPro" id="IPR013552">
    <property type="entry name" value="Thioester_dom"/>
</dbReference>
<evidence type="ECO:0000256" key="3">
    <source>
        <dbReference type="ARBA" id="ARBA00022729"/>
    </source>
</evidence>
<proteinExistence type="predicted"/>
<dbReference type="NCBIfam" id="TIGR03934">
    <property type="entry name" value="TQXA_dom"/>
    <property type="match status" value="1"/>
</dbReference>
<keyword evidence="1" id="KW-0134">Cell wall</keyword>
<protein>
    <submittedName>
        <fullName evidence="9">TQXA domain-containing protein</fullName>
    </submittedName>
</protein>
<dbReference type="PROSITE" id="PS50847">
    <property type="entry name" value="GRAM_POS_ANCHORING"/>
    <property type="match status" value="1"/>
</dbReference>